<feature type="region of interest" description="Disordered" evidence="1">
    <location>
        <begin position="125"/>
        <end position="173"/>
    </location>
</feature>
<feature type="compositionally biased region" description="Polar residues" evidence="1">
    <location>
        <begin position="69"/>
        <end position="92"/>
    </location>
</feature>
<dbReference type="EMBL" id="MVGC01000278">
    <property type="protein sequence ID" value="RJE20775.1"/>
    <property type="molecule type" value="Genomic_DNA"/>
</dbReference>
<feature type="compositionally biased region" description="Polar residues" evidence="1">
    <location>
        <begin position="143"/>
        <end position="173"/>
    </location>
</feature>
<gene>
    <name evidence="2" type="ORF">PHISCL_06894</name>
</gene>
<feature type="region of interest" description="Disordered" evidence="1">
    <location>
        <begin position="253"/>
        <end position="275"/>
    </location>
</feature>
<dbReference type="Proteomes" id="UP000266188">
    <property type="component" value="Unassembled WGS sequence"/>
</dbReference>
<accession>A0A3A2ZS26</accession>
<sequence>MLRRHSAPVFGLRQERRGAIPRAQAADNTDSVTDDEVEVVFDLDERALAELPPFLQANMKAVHAERLSRLQSQGDQVETSQQNDNSVRQQPGTITTVPVQTPQITTLSRGLLQASSSTEQLEVAPFGASGPVDDAMLEGQQGGTSSPKSGTMTGEQQNTFRAPSSTISVDEQQNISSNASDGAMIGNQRTDESGHIHGIITDEEEEDFSYPHGAVMDEQRIGSPGPTIDEMIGEHQDDGSVISCTIMTYEQEACRDPERSRPKKVSGSDNAEVSEREAALAIPRMYSPHLRKRKRADKCPPNSKSRATRLYVPAAKYMGDVVEETQGHHQLRARVSSIFNSVRGKLRKGVKKIWELLKK</sequence>
<protein>
    <submittedName>
        <fullName evidence="2">Uncharacterized protein</fullName>
    </submittedName>
</protein>
<feature type="region of interest" description="Disordered" evidence="1">
    <location>
        <begin position="66"/>
        <end position="95"/>
    </location>
</feature>
<evidence type="ECO:0000256" key="1">
    <source>
        <dbReference type="SAM" id="MobiDB-lite"/>
    </source>
</evidence>
<proteinExistence type="predicted"/>
<comment type="caution">
    <text evidence="2">The sequence shown here is derived from an EMBL/GenBank/DDBJ whole genome shotgun (WGS) entry which is preliminary data.</text>
</comment>
<name>A0A3A2ZS26_9EURO</name>
<evidence type="ECO:0000313" key="3">
    <source>
        <dbReference type="Proteomes" id="UP000266188"/>
    </source>
</evidence>
<reference evidence="3" key="1">
    <citation type="submission" date="2017-02" db="EMBL/GenBank/DDBJ databases">
        <authorList>
            <person name="Tafer H."/>
            <person name="Lopandic K."/>
        </authorList>
    </citation>
    <scope>NUCLEOTIDE SEQUENCE [LARGE SCALE GENOMIC DNA]</scope>
    <source>
        <strain evidence="3">CBS 366.77</strain>
    </source>
</reference>
<dbReference type="AlphaFoldDB" id="A0A3A2ZS26"/>
<organism evidence="2 3">
    <name type="scientific">Aspergillus sclerotialis</name>
    <dbReference type="NCBI Taxonomy" id="2070753"/>
    <lineage>
        <taxon>Eukaryota</taxon>
        <taxon>Fungi</taxon>
        <taxon>Dikarya</taxon>
        <taxon>Ascomycota</taxon>
        <taxon>Pezizomycotina</taxon>
        <taxon>Eurotiomycetes</taxon>
        <taxon>Eurotiomycetidae</taxon>
        <taxon>Eurotiales</taxon>
        <taxon>Aspergillaceae</taxon>
        <taxon>Aspergillus</taxon>
        <taxon>Aspergillus subgen. Polypaecilum</taxon>
    </lineage>
</organism>
<keyword evidence="3" id="KW-1185">Reference proteome</keyword>
<evidence type="ECO:0000313" key="2">
    <source>
        <dbReference type="EMBL" id="RJE20775.1"/>
    </source>
</evidence>